<evidence type="ECO:0000259" key="2">
    <source>
        <dbReference type="Pfam" id="PF08327"/>
    </source>
</evidence>
<gene>
    <name evidence="3" type="ORF">FPZ11_00930</name>
</gene>
<dbReference type="OrthoDB" id="9803476at2"/>
<dbReference type="Proteomes" id="UP000320216">
    <property type="component" value="Chromosome"/>
</dbReference>
<feature type="domain" description="Activator of Hsp90 ATPase homologue 1/2-like C-terminal" evidence="2">
    <location>
        <begin position="19"/>
        <end position="149"/>
    </location>
</feature>
<sequence>MTERFTTHDTMRLERDYPASPERVFEAWADPAQKREWFTGGSSEGDYVLDFSVGGHEVSRGGPAGSDDIYTYDAQYVDIVPNSRIVYTNFMLRGETRISASLTSVEFLRTGDGTRLVLTEHGVFLDGEDKPEYRKQGIGQQLDALGTALASAG</sequence>
<dbReference type="EMBL" id="CP042305">
    <property type="protein sequence ID" value="QDZ13556.1"/>
    <property type="molecule type" value="Genomic_DNA"/>
</dbReference>
<name>A0A5B8LZS1_9MICO</name>
<evidence type="ECO:0000313" key="4">
    <source>
        <dbReference type="Proteomes" id="UP000320216"/>
    </source>
</evidence>
<proteinExistence type="inferred from homology"/>
<dbReference type="AlphaFoldDB" id="A0A5B8LZS1"/>
<evidence type="ECO:0000256" key="1">
    <source>
        <dbReference type="ARBA" id="ARBA00006817"/>
    </source>
</evidence>
<dbReference type="InterPro" id="IPR023393">
    <property type="entry name" value="START-like_dom_sf"/>
</dbReference>
<dbReference type="Pfam" id="PF08327">
    <property type="entry name" value="AHSA1"/>
    <property type="match status" value="1"/>
</dbReference>
<reference evidence="3 4" key="1">
    <citation type="submission" date="2019-07" db="EMBL/GenBank/DDBJ databases">
        <title>Full genome sequence of Humibacter sp. WJ7-1.</title>
        <authorList>
            <person name="Im W.-T."/>
        </authorList>
    </citation>
    <scope>NUCLEOTIDE SEQUENCE [LARGE SCALE GENOMIC DNA]</scope>
    <source>
        <strain evidence="3 4">WJ7-1</strain>
    </source>
</reference>
<dbReference type="Gene3D" id="3.30.530.20">
    <property type="match status" value="1"/>
</dbReference>
<evidence type="ECO:0000313" key="3">
    <source>
        <dbReference type="EMBL" id="QDZ13556.1"/>
    </source>
</evidence>
<comment type="similarity">
    <text evidence="1">Belongs to the AHA1 family.</text>
</comment>
<keyword evidence="4" id="KW-1185">Reference proteome</keyword>
<dbReference type="CDD" id="cd08900">
    <property type="entry name" value="SRPBCC_CalC_Aha1-like_7"/>
    <property type="match status" value="1"/>
</dbReference>
<organism evidence="3 4">
    <name type="scientific">Humibacter ginsenosidimutans</name>
    <dbReference type="NCBI Taxonomy" id="2599293"/>
    <lineage>
        <taxon>Bacteria</taxon>
        <taxon>Bacillati</taxon>
        <taxon>Actinomycetota</taxon>
        <taxon>Actinomycetes</taxon>
        <taxon>Micrococcales</taxon>
        <taxon>Microbacteriaceae</taxon>
        <taxon>Humibacter</taxon>
    </lineage>
</organism>
<dbReference type="SUPFAM" id="SSF55961">
    <property type="entry name" value="Bet v1-like"/>
    <property type="match status" value="1"/>
</dbReference>
<protein>
    <submittedName>
        <fullName evidence="3">Polyketide cyclase</fullName>
    </submittedName>
</protein>
<dbReference type="KEGG" id="huw:FPZ11_00930"/>
<accession>A0A5B8LZS1</accession>
<dbReference type="RefSeq" id="WP_146317595.1">
    <property type="nucleotide sequence ID" value="NZ_CP042305.1"/>
</dbReference>
<dbReference type="InterPro" id="IPR013538">
    <property type="entry name" value="ASHA1/2-like_C"/>
</dbReference>